<feature type="compositionally biased region" description="Polar residues" evidence="1">
    <location>
        <begin position="18"/>
        <end position="28"/>
    </location>
</feature>
<evidence type="ECO:0000313" key="3">
    <source>
        <dbReference type="Proteomes" id="UP000298030"/>
    </source>
</evidence>
<dbReference type="EMBL" id="QPFP01000013">
    <property type="protein sequence ID" value="TEB33308.1"/>
    <property type="molecule type" value="Genomic_DNA"/>
</dbReference>
<feature type="region of interest" description="Disordered" evidence="1">
    <location>
        <begin position="1"/>
        <end position="66"/>
    </location>
</feature>
<reference evidence="2 3" key="1">
    <citation type="journal article" date="2019" name="Nat. Ecol. Evol.">
        <title>Megaphylogeny resolves global patterns of mushroom evolution.</title>
        <authorList>
            <person name="Varga T."/>
            <person name="Krizsan K."/>
            <person name="Foldi C."/>
            <person name="Dima B."/>
            <person name="Sanchez-Garcia M."/>
            <person name="Sanchez-Ramirez S."/>
            <person name="Szollosi G.J."/>
            <person name="Szarkandi J.G."/>
            <person name="Papp V."/>
            <person name="Albert L."/>
            <person name="Andreopoulos W."/>
            <person name="Angelini C."/>
            <person name="Antonin V."/>
            <person name="Barry K.W."/>
            <person name="Bougher N.L."/>
            <person name="Buchanan P."/>
            <person name="Buyck B."/>
            <person name="Bense V."/>
            <person name="Catcheside P."/>
            <person name="Chovatia M."/>
            <person name="Cooper J."/>
            <person name="Damon W."/>
            <person name="Desjardin D."/>
            <person name="Finy P."/>
            <person name="Geml J."/>
            <person name="Haridas S."/>
            <person name="Hughes K."/>
            <person name="Justo A."/>
            <person name="Karasinski D."/>
            <person name="Kautmanova I."/>
            <person name="Kiss B."/>
            <person name="Kocsube S."/>
            <person name="Kotiranta H."/>
            <person name="LaButti K.M."/>
            <person name="Lechner B.E."/>
            <person name="Liimatainen K."/>
            <person name="Lipzen A."/>
            <person name="Lukacs Z."/>
            <person name="Mihaltcheva S."/>
            <person name="Morgado L.N."/>
            <person name="Niskanen T."/>
            <person name="Noordeloos M.E."/>
            <person name="Ohm R.A."/>
            <person name="Ortiz-Santana B."/>
            <person name="Ovrebo C."/>
            <person name="Racz N."/>
            <person name="Riley R."/>
            <person name="Savchenko A."/>
            <person name="Shiryaev A."/>
            <person name="Soop K."/>
            <person name="Spirin V."/>
            <person name="Szebenyi C."/>
            <person name="Tomsovsky M."/>
            <person name="Tulloss R.E."/>
            <person name="Uehling J."/>
            <person name="Grigoriev I.V."/>
            <person name="Vagvolgyi C."/>
            <person name="Papp T."/>
            <person name="Martin F.M."/>
            <person name="Miettinen O."/>
            <person name="Hibbett D.S."/>
            <person name="Nagy L.G."/>
        </authorList>
    </citation>
    <scope>NUCLEOTIDE SEQUENCE [LARGE SCALE GENOMIC DNA]</scope>
    <source>
        <strain evidence="2 3">FP101781</strain>
    </source>
</reference>
<proteinExistence type="predicted"/>
<sequence>MNTIDMARPQSDGVSGGRESTVTASKGNSVKGLRRYSAREPPRLTTEPARFSGGAPTMGQSQLDASVPGDEFDPSLRQGTARQDFSTYVEGSDVAGRTREILLRGLDAWSKKSVVKERAGLGGEGGYLQMLSVLEDTRICAAKIRRELEERDGSSLAEDAGPNARRAGKQLRDAVRTIEGGREAMMKVVTYLRC</sequence>
<name>A0A4Y7THB6_COPMI</name>
<keyword evidence="3" id="KW-1185">Reference proteome</keyword>
<dbReference type="AlphaFoldDB" id="A0A4Y7THB6"/>
<comment type="caution">
    <text evidence="2">The sequence shown here is derived from an EMBL/GenBank/DDBJ whole genome shotgun (WGS) entry which is preliminary data.</text>
</comment>
<protein>
    <submittedName>
        <fullName evidence="2">Uncharacterized protein</fullName>
    </submittedName>
</protein>
<gene>
    <name evidence="2" type="ORF">FA13DRAFT_1708646</name>
</gene>
<organism evidence="2 3">
    <name type="scientific">Coprinellus micaceus</name>
    <name type="common">Glistening ink-cap mushroom</name>
    <name type="synonym">Coprinus micaceus</name>
    <dbReference type="NCBI Taxonomy" id="71717"/>
    <lineage>
        <taxon>Eukaryota</taxon>
        <taxon>Fungi</taxon>
        <taxon>Dikarya</taxon>
        <taxon>Basidiomycota</taxon>
        <taxon>Agaricomycotina</taxon>
        <taxon>Agaricomycetes</taxon>
        <taxon>Agaricomycetidae</taxon>
        <taxon>Agaricales</taxon>
        <taxon>Agaricineae</taxon>
        <taxon>Psathyrellaceae</taxon>
        <taxon>Coprinellus</taxon>
    </lineage>
</organism>
<evidence type="ECO:0000313" key="2">
    <source>
        <dbReference type="EMBL" id="TEB33308.1"/>
    </source>
</evidence>
<evidence type="ECO:0000256" key="1">
    <source>
        <dbReference type="SAM" id="MobiDB-lite"/>
    </source>
</evidence>
<dbReference type="Proteomes" id="UP000298030">
    <property type="component" value="Unassembled WGS sequence"/>
</dbReference>
<accession>A0A4Y7THB6</accession>